<protein>
    <submittedName>
        <fullName evidence="9">Molybdopterin-guanine dinucleotide biosynthesis protein A</fullName>
    </submittedName>
</protein>
<accession>A0A169RV09</accession>
<evidence type="ECO:0000259" key="8">
    <source>
        <dbReference type="Pfam" id="PF12804"/>
    </source>
</evidence>
<dbReference type="PANTHER" id="PTHR19136">
    <property type="entry name" value="MOLYBDENUM COFACTOR GUANYLYLTRANSFERASE"/>
    <property type="match status" value="1"/>
</dbReference>
<dbReference type="Gene3D" id="3.90.550.10">
    <property type="entry name" value="Spore Coat Polysaccharide Biosynthesis Protein SpsA, Chain A"/>
    <property type="match status" value="1"/>
</dbReference>
<dbReference type="GO" id="GO:0006777">
    <property type="term" value="P:Mo-molybdopterin cofactor biosynthetic process"/>
    <property type="evidence" value="ECO:0007669"/>
    <property type="project" value="UniProtKB-KW"/>
</dbReference>
<feature type="domain" description="MobA-like NTP transferase" evidence="8">
    <location>
        <begin position="4"/>
        <end position="152"/>
    </location>
</feature>
<dbReference type="CDD" id="cd02503">
    <property type="entry name" value="MobA"/>
    <property type="match status" value="1"/>
</dbReference>
<evidence type="ECO:0000256" key="6">
    <source>
        <dbReference type="ARBA" id="ARBA00023134"/>
    </source>
</evidence>
<evidence type="ECO:0000256" key="7">
    <source>
        <dbReference type="ARBA" id="ARBA00023150"/>
    </source>
</evidence>
<keyword evidence="7" id="KW-0501">Molybdenum cofactor biosynthesis</keyword>
<keyword evidence="2" id="KW-0808">Transferase</keyword>
<evidence type="ECO:0000256" key="4">
    <source>
        <dbReference type="ARBA" id="ARBA00022741"/>
    </source>
</evidence>
<evidence type="ECO:0000256" key="5">
    <source>
        <dbReference type="ARBA" id="ARBA00022842"/>
    </source>
</evidence>
<dbReference type="Proteomes" id="UP000218244">
    <property type="component" value="Chromosome"/>
</dbReference>
<keyword evidence="5" id="KW-0460">Magnesium</keyword>
<keyword evidence="6" id="KW-0342">GTP-binding</keyword>
<dbReference type="KEGG" id="csur:N24_1316"/>
<reference evidence="9 10" key="1">
    <citation type="submission" date="2016-02" db="EMBL/GenBank/DDBJ databases">
        <title>Corynebacterium glutamicum N24 whole genome sequencing project.</title>
        <authorList>
            <person name="Matsutani M."/>
            <person name="Nangtapong N."/>
            <person name="Yakushi T."/>
            <person name="Matsushita K."/>
        </authorList>
    </citation>
    <scope>NUCLEOTIDE SEQUENCE [LARGE SCALE GENOMIC DNA]</scope>
    <source>
        <strain evidence="9 10">N24</strain>
    </source>
</reference>
<gene>
    <name evidence="9" type="ORF">N24_1316</name>
</gene>
<organism evidence="9 10">
    <name type="scientific">Corynebacterium suranareeae</name>
    <dbReference type="NCBI Taxonomy" id="2506452"/>
    <lineage>
        <taxon>Bacteria</taxon>
        <taxon>Bacillati</taxon>
        <taxon>Actinomycetota</taxon>
        <taxon>Actinomycetes</taxon>
        <taxon>Mycobacteriales</taxon>
        <taxon>Corynebacteriaceae</taxon>
        <taxon>Corynebacterium</taxon>
    </lineage>
</organism>
<name>A0A169RV09_9CORY</name>
<sequence length="187" mass="19606">MNIIILAGGEGKRMGGVNKAAVEVDGRSLLNILLSRLDPKDQIVVVSPAKIPGVRTVCEDPPLGGPVAGIAAGFDAFGTSDEFTAVLAVDAPYSAEMLPALSLDIGEADVAVTLSQDGWVQPLCALWRTQSLKLALDSMGETRNRPAKALLKQVTHIIEVKGNGSEKDYDTVAELQSLGEVSLPDAD</sequence>
<evidence type="ECO:0000256" key="3">
    <source>
        <dbReference type="ARBA" id="ARBA00022723"/>
    </source>
</evidence>
<dbReference type="GO" id="GO:0046872">
    <property type="term" value="F:metal ion binding"/>
    <property type="evidence" value="ECO:0007669"/>
    <property type="project" value="UniProtKB-KW"/>
</dbReference>
<dbReference type="PANTHER" id="PTHR19136:SF81">
    <property type="entry name" value="MOLYBDENUM COFACTOR GUANYLYLTRANSFERASE"/>
    <property type="match status" value="1"/>
</dbReference>
<dbReference type="InterPro" id="IPR013482">
    <property type="entry name" value="Molybde_CF_guanTrfase"/>
</dbReference>
<evidence type="ECO:0000313" key="10">
    <source>
        <dbReference type="Proteomes" id="UP000218244"/>
    </source>
</evidence>
<dbReference type="GO" id="GO:0005525">
    <property type="term" value="F:GTP binding"/>
    <property type="evidence" value="ECO:0007669"/>
    <property type="project" value="UniProtKB-KW"/>
</dbReference>
<dbReference type="Pfam" id="PF12804">
    <property type="entry name" value="NTP_transf_3"/>
    <property type="match status" value="1"/>
</dbReference>
<evidence type="ECO:0000313" key="9">
    <source>
        <dbReference type="EMBL" id="BAU95578.1"/>
    </source>
</evidence>
<dbReference type="AlphaFoldDB" id="A0A169RV09"/>
<evidence type="ECO:0000256" key="1">
    <source>
        <dbReference type="ARBA" id="ARBA00022490"/>
    </source>
</evidence>
<evidence type="ECO:0000256" key="2">
    <source>
        <dbReference type="ARBA" id="ARBA00022679"/>
    </source>
</evidence>
<dbReference type="GO" id="GO:0016779">
    <property type="term" value="F:nucleotidyltransferase activity"/>
    <property type="evidence" value="ECO:0007669"/>
    <property type="project" value="TreeGrafter"/>
</dbReference>
<dbReference type="SUPFAM" id="SSF53448">
    <property type="entry name" value="Nucleotide-diphospho-sugar transferases"/>
    <property type="match status" value="1"/>
</dbReference>
<keyword evidence="3" id="KW-0479">Metal-binding</keyword>
<dbReference type="EMBL" id="AP017369">
    <property type="protein sequence ID" value="BAU95578.1"/>
    <property type="molecule type" value="Genomic_DNA"/>
</dbReference>
<dbReference type="InterPro" id="IPR029044">
    <property type="entry name" value="Nucleotide-diphossugar_trans"/>
</dbReference>
<proteinExistence type="predicted"/>
<dbReference type="InterPro" id="IPR025877">
    <property type="entry name" value="MobA-like_NTP_Trfase"/>
</dbReference>
<keyword evidence="1" id="KW-0963">Cytoplasm</keyword>
<keyword evidence="4" id="KW-0547">Nucleotide-binding</keyword>
<keyword evidence="10" id="KW-1185">Reference proteome</keyword>
<dbReference type="RefSeq" id="WP_096455436.1">
    <property type="nucleotide sequence ID" value="NZ_AP017369.1"/>
</dbReference>